<accession>M5PUR7</accession>
<evidence type="ECO:0000256" key="3">
    <source>
        <dbReference type="ARBA" id="ARBA00022679"/>
    </source>
</evidence>
<dbReference type="PANTHER" id="PTHR35863">
    <property type="entry name" value="COBALT-PRECORRIN-5B C(1)-METHYLTRANSFERASE"/>
    <property type="match status" value="1"/>
</dbReference>
<evidence type="ECO:0000313" key="7">
    <source>
        <dbReference type="Proteomes" id="UP000011922"/>
    </source>
</evidence>
<dbReference type="EMBL" id="AOSV01000013">
    <property type="protein sequence ID" value="EMG37750.1"/>
    <property type="molecule type" value="Genomic_DNA"/>
</dbReference>
<comment type="caution">
    <text evidence="6">The sequence shown here is derived from an EMBL/GenBank/DDBJ whole genome shotgun (WGS) entry which is preliminary data.</text>
</comment>
<proteinExistence type="inferred from homology"/>
<dbReference type="AlphaFoldDB" id="M5PUR7"/>
<dbReference type="GO" id="GO:0043780">
    <property type="term" value="F:cobalt-precorrin-5B C1-methyltransferase activity"/>
    <property type="evidence" value="ECO:0007669"/>
    <property type="project" value="RHEA"/>
</dbReference>
<protein>
    <recommendedName>
        <fullName evidence="5">Cobalt-precorrin-5B C(1)-methyltransferase</fullName>
        <ecNumber evidence="5">2.1.1.195</ecNumber>
    </recommendedName>
    <alternativeName>
        <fullName evidence="5">Cobalt-precorrin-6A synthase</fullName>
    </alternativeName>
</protein>
<evidence type="ECO:0000256" key="4">
    <source>
        <dbReference type="ARBA" id="ARBA00022691"/>
    </source>
</evidence>
<gene>
    <name evidence="5" type="primary">cbiD</name>
    <name evidence="6" type="ORF">PCS_01400</name>
</gene>
<dbReference type="RefSeq" id="WP_005985494.1">
    <property type="nucleotide sequence ID" value="NZ_AOSV01000013.1"/>
</dbReference>
<evidence type="ECO:0000256" key="1">
    <source>
        <dbReference type="ARBA" id="ARBA00022573"/>
    </source>
</evidence>
<dbReference type="HAMAP" id="MF_00787">
    <property type="entry name" value="CbiD"/>
    <property type="match status" value="1"/>
</dbReference>
<evidence type="ECO:0000256" key="5">
    <source>
        <dbReference type="HAMAP-Rule" id="MF_00787"/>
    </source>
</evidence>
<dbReference type="PIRSF" id="PIRSF026782">
    <property type="entry name" value="CbiD"/>
    <property type="match status" value="1"/>
</dbReference>
<dbReference type="GO" id="GO:0032259">
    <property type="term" value="P:methylation"/>
    <property type="evidence" value="ECO:0007669"/>
    <property type="project" value="UniProtKB-KW"/>
</dbReference>
<keyword evidence="1 5" id="KW-0169">Cobalamin biosynthesis</keyword>
<dbReference type="NCBIfam" id="NF000849">
    <property type="entry name" value="PRK00075.1-1"/>
    <property type="match status" value="1"/>
</dbReference>
<comment type="similarity">
    <text evidence="5">Belongs to the CbiD family.</text>
</comment>
<dbReference type="Pfam" id="PF01888">
    <property type="entry name" value="CbiD"/>
    <property type="match status" value="1"/>
</dbReference>
<dbReference type="PATRIC" id="fig|1262666.3.peg.1417"/>
<comment type="pathway">
    <text evidence="5">Cofactor biosynthesis; adenosylcobalamin biosynthesis; cob(II)yrinate a,c-diamide from sirohydrochlorin (anaerobic route): step 6/10.</text>
</comment>
<dbReference type="InterPro" id="IPR036074">
    <property type="entry name" value="CbiD_sf"/>
</dbReference>
<keyword evidence="3 5" id="KW-0808">Transferase</keyword>
<name>M5PUR7_DESAF</name>
<sequence>MTRTLREGFTTGTAAAAAAKAAALHLLTGAAPEHVDVPLPAGGRLRIAITICRREGPGARATVIKDGGDDPDATHGAAIECLVVLSELGSCSEIDVTGGRGVGMVTRPGLPVPPGQPAINPAPRRQIADSLREAMEAADFRGSARVLVEVPDGEVIAKRTLNPRLGILGGISILGTRGTVRPYSHEAWAATVSQSLDVARAAGLREACCSTGGRSERLLMALRPDLPEVAFIQAADHFAHAMTEAGRKSFTRVTWGVFFGKLVKQAQGLPQTHARNAPTDMRQLADLCKMLGASAVSVDSVAKANTAMHALDILRPEPALPVILQELCRLAAHHARSFAGTEMEVRHVLFSLEGELLAQWPNRTG</sequence>
<dbReference type="PANTHER" id="PTHR35863:SF1">
    <property type="entry name" value="COBALT-PRECORRIN-5B C(1)-METHYLTRANSFERASE"/>
    <property type="match status" value="1"/>
</dbReference>
<dbReference type="NCBIfam" id="TIGR00312">
    <property type="entry name" value="cbiD"/>
    <property type="match status" value="1"/>
</dbReference>
<comment type="catalytic activity">
    <reaction evidence="5">
        <text>Co-precorrin-5B + S-adenosyl-L-methionine = Co-precorrin-6A + S-adenosyl-L-homocysteine</text>
        <dbReference type="Rhea" id="RHEA:26285"/>
        <dbReference type="ChEBI" id="CHEBI:57856"/>
        <dbReference type="ChEBI" id="CHEBI:59789"/>
        <dbReference type="ChEBI" id="CHEBI:60063"/>
        <dbReference type="ChEBI" id="CHEBI:60064"/>
        <dbReference type="EC" id="2.1.1.195"/>
    </reaction>
</comment>
<dbReference type="GO" id="GO:0019251">
    <property type="term" value="P:anaerobic cobalamin biosynthetic process"/>
    <property type="evidence" value="ECO:0007669"/>
    <property type="project" value="UniProtKB-UniRule"/>
</dbReference>
<organism evidence="6 7">
    <name type="scientific">Desulfocurvibacter africanus PCS</name>
    <dbReference type="NCBI Taxonomy" id="1262666"/>
    <lineage>
        <taxon>Bacteria</taxon>
        <taxon>Pseudomonadati</taxon>
        <taxon>Thermodesulfobacteriota</taxon>
        <taxon>Desulfovibrionia</taxon>
        <taxon>Desulfovibrionales</taxon>
        <taxon>Desulfovibrionaceae</taxon>
        <taxon>Desulfocurvibacter</taxon>
    </lineage>
</organism>
<dbReference type="UniPathway" id="UPA00148">
    <property type="reaction ID" value="UER00227"/>
</dbReference>
<dbReference type="InterPro" id="IPR002748">
    <property type="entry name" value="CbiD"/>
</dbReference>
<dbReference type="SUPFAM" id="SSF111342">
    <property type="entry name" value="CbiD-like"/>
    <property type="match status" value="1"/>
</dbReference>
<evidence type="ECO:0000256" key="2">
    <source>
        <dbReference type="ARBA" id="ARBA00022603"/>
    </source>
</evidence>
<keyword evidence="4 5" id="KW-0949">S-adenosyl-L-methionine</keyword>
<dbReference type="EC" id="2.1.1.195" evidence="5"/>
<evidence type="ECO:0000313" key="6">
    <source>
        <dbReference type="EMBL" id="EMG37750.1"/>
    </source>
</evidence>
<comment type="function">
    <text evidence="5">Catalyzes the methylation of C-1 in cobalt-precorrin-5B to form cobalt-precorrin-6A.</text>
</comment>
<reference evidence="6 7" key="1">
    <citation type="journal article" date="2013" name="Genome Announc.">
        <title>Draft Genome Sequence for Desulfovibrio africanus Strain PCS.</title>
        <authorList>
            <person name="Brown S.D."/>
            <person name="Utturkar S.M."/>
            <person name="Arkin A.P."/>
            <person name="Deutschbauer A.M."/>
            <person name="Elias D.A."/>
            <person name="Hazen T.C."/>
            <person name="Chakraborty R."/>
        </authorList>
    </citation>
    <scope>NUCLEOTIDE SEQUENCE [LARGE SCALE GENOMIC DNA]</scope>
    <source>
        <strain evidence="6 7">PCS</strain>
    </source>
</reference>
<dbReference type="Proteomes" id="UP000011922">
    <property type="component" value="Unassembled WGS sequence"/>
</dbReference>
<keyword evidence="2 5" id="KW-0489">Methyltransferase</keyword>
<dbReference type="Gene3D" id="3.30.2110.10">
    <property type="entry name" value="CbiD-like"/>
    <property type="match status" value="1"/>
</dbReference>
<dbReference type="OrthoDB" id="6439987at2"/>